<dbReference type="Proteomes" id="UP000004200">
    <property type="component" value="Unassembled WGS sequence"/>
</dbReference>
<organism evidence="1 2">
    <name type="scientific">Thiorhodococcus drewsii AZ1</name>
    <dbReference type="NCBI Taxonomy" id="765913"/>
    <lineage>
        <taxon>Bacteria</taxon>
        <taxon>Pseudomonadati</taxon>
        <taxon>Pseudomonadota</taxon>
        <taxon>Gammaproteobacteria</taxon>
        <taxon>Chromatiales</taxon>
        <taxon>Chromatiaceae</taxon>
        <taxon>Thiorhodococcus</taxon>
    </lineage>
</organism>
<protein>
    <submittedName>
        <fullName evidence="1">Uncharacterized protein</fullName>
    </submittedName>
</protein>
<gene>
    <name evidence="1" type="ORF">ThidrDRAFT_0786</name>
</gene>
<dbReference type="RefSeq" id="WP_007039502.1">
    <property type="nucleotide sequence ID" value="NZ_AFWT01000004.1"/>
</dbReference>
<name>G2DXQ9_9GAMM</name>
<dbReference type="EMBL" id="AFWT01000004">
    <property type="protein sequence ID" value="EGV33108.1"/>
    <property type="molecule type" value="Genomic_DNA"/>
</dbReference>
<proteinExistence type="predicted"/>
<accession>G2DXQ9</accession>
<sequence>MNGSNTIIRTGLVLAASLSLGLGASVRADCDPGSKSLFTCQTRHNGKRIEVCDDGKTIRYSFGRDKQPEILLKVPRDQASSYQWSGFGRAMTYSVNIPNGRFEYRVFAGAEKDATEGYAGVNVVKDGEQIATVECDPKRVEEHLQGLDLKRAEEW</sequence>
<evidence type="ECO:0000313" key="1">
    <source>
        <dbReference type="EMBL" id="EGV33108.1"/>
    </source>
</evidence>
<dbReference type="AlphaFoldDB" id="G2DXQ9"/>
<dbReference type="OrthoDB" id="8591210at2"/>
<evidence type="ECO:0000313" key="2">
    <source>
        <dbReference type="Proteomes" id="UP000004200"/>
    </source>
</evidence>
<reference evidence="1 2" key="1">
    <citation type="submission" date="2011-06" db="EMBL/GenBank/DDBJ databases">
        <title>The draft genome of Thiorhodococcus drewsii AZ1.</title>
        <authorList>
            <consortium name="US DOE Joint Genome Institute (JGI-PGF)"/>
            <person name="Lucas S."/>
            <person name="Han J."/>
            <person name="Lapidus A."/>
            <person name="Cheng J.-F."/>
            <person name="Goodwin L."/>
            <person name="Pitluck S."/>
            <person name="Peters L."/>
            <person name="Land M.L."/>
            <person name="Hauser L."/>
            <person name="Vogl K."/>
            <person name="Liu Z."/>
            <person name="Imhoff J."/>
            <person name="Thiel V."/>
            <person name="Frigaard N.-U."/>
            <person name="Bryant D.A."/>
            <person name="Woyke T.J."/>
        </authorList>
    </citation>
    <scope>NUCLEOTIDE SEQUENCE [LARGE SCALE GENOMIC DNA]</scope>
    <source>
        <strain evidence="1 2">AZ1</strain>
    </source>
</reference>
<comment type="caution">
    <text evidence="1">The sequence shown here is derived from an EMBL/GenBank/DDBJ whole genome shotgun (WGS) entry which is preliminary data.</text>
</comment>
<dbReference type="eggNOG" id="ENOG5032UTV">
    <property type="taxonomic scope" value="Bacteria"/>
</dbReference>
<keyword evidence="2" id="KW-1185">Reference proteome</keyword>